<reference evidence="6" key="1">
    <citation type="submission" date="2016-10" db="EMBL/GenBank/DDBJ databases">
        <authorList>
            <person name="Varghese N."/>
            <person name="Submissions S."/>
        </authorList>
    </citation>
    <scope>NUCLEOTIDE SEQUENCE [LARGE SCALE GENOMIC DNA]</scope>
    <source>
        <strain evidence="6">CGMCC 4.3568</strain>
    </source>
</reference>
<dbReference type="EMBL" id="FOKG01000002">
    <property type="protein sequence ID" value="SFA90662.1"/>
    <property type="molecule type" value="Genomic_DNA"/>
</dbReference>
<gene>
    <name evidence="5" type="ORF">SAMN05216266_102117</name>
</gene>
<evidence type="ECO:0000256" key="2">
    <source>
        <dbReference type="SAM" id="MobiDB-lite"/>
    </source>
</evidence>
<dbReference type="InterPro" id="IPR001932">
    <property type="entry name" value="PPM-type_phosphatase-like_dom"/>
</dbReference>
<dbReference type="SMART" id="SM00065">
    <property type="entry name" value="GAF"/>
    <property type="match status" value="1"/>
</dbReference>
<evidence type="ECO:0000313" key="6">
    <source>
        <dbReference type="Proteomes" id="UP000243799"/>
    </source>
</evidence>
<dbReference type="Pfam" id="PF07228">
    <property type="entry name" value="SpoIIE"/>
    <property type="match status" value="1"/>
</dbReference>
<feature type="compositionally biased region" description="Low complexity" evidence="2">
    <location>
        <begin position="8"/>
        <end position="22"/>
    </location>
</feature>
<dbReference type="InterPro" id="IPR029016">
    <property type="entry name" value="GAF-like_dom_sf"/>
</dbReference>
<evidence type="ECO:0000256" key="1">
    <source>
        <dbReference type="ARBA" id="ARBA00022801"/>
    </source>
</evidence>
<dbReference type="Gene3D" id="3.30.450.40">
    <property type="match status" value="1"/>
</dbReference>
<feature type="region of interest" description="Disordered" evidence="2">
    <location>
        <begin position="1"/>
        <end position="31"/>
    </location>
</feature>
<accession>A0A1I0WPH9</accession>
<dbReference type="InterPro" id="IPR036457">
    <property type="entry name" value="PPM-type-like_dom_sf"/>
</dbReference>
<dbReference type="SMART" id="SM00331">
    <property type="entry name" value="PP2C_SIG"/>
    <property type="match status" value="1"/>
</dbReference>
<protein>
    <submittedName>
        <fullName evidence="5">Serine phosphatase</fullName>
    </submittedName>
</protein>
<dbReference type="STRING" id="490629.SAMN05216266_102117"/>
<feature type="domain" description="PPM-type phosphatase" evidence="4">
    <location>
        <begin position="240"/>
        <end position="455"/>
    </location>
</feature>
<dbReference type="SUPFAM" id="SSF81606">
    <property type="entry name" value="PP2C-like"/>
    <property type="match status" value="1"/>
</dbReference>
<dbReference type="SUPFAM" id="SSF55781">
    <property type="entry name" value="GAF domain-like"/>
    <property type="match status" value="1"/>
</dbReference>
<dbReference type="InterPro" id="IPR003018">
    <property type="entry name" value="GAF"/>
</dbReference>
<dbReference type="InterPro" id="IPR052016">
    <property type="entry name" value="Bact_Sigma-Reg"/>
</dbReference>
<proteinExistence type="predicted"/>
<dbReference type="AlphaFoldDB" id="A0A1I0WPH9"/>
<organism evidence="5 6">
    <name type="scientific">Amycolatopsis marina</name>
    <dbReference type="NCBI Taxonomy" id="490629"/>
    <lineage>
        <taxon>Bacteria</taxon>
        <taxon>Bacillati</taxon>
        <taxon>Actinomycetota</taxon>
        <taxon>Actinomycetes</taxon>
        <taxon>Pseudonocardiales</taxon>
        <taxon>Pseudonocardiaceae</taxon>
        <taxon>Amycolatopsis</taxon>
    </lineage>
</organism>
<dbReference type="PANTHER" id="PTHR43156:SF2">
    <property type="entry name" value="STAGE II SPORULATION PROTEIN E"/>
    <property type="match status" value="1"/>
</dbReference>
<feature type="compositionally biased region" description="Polar residues" evidence="2">
    <location>
        <begin position="119"/>
        <end position="129"/>
    </location>
</feature>
<evidence type="ECO:0000259" key="3">
    <source>
        <dbReference type="SMART" id="SM00065"/>
    </source>
</evidence>
<evidence type="ECO:0000259" key="4">
    <source>
        <dbReference type="SMART" id="SM00331"/>
    </source>
</evidence>
<name>A0A1I0WPH9_9PSEU</name>
<dbReference type="GO" id="GO:0016791">
    <property type="term" value="F:phosphatase activity"/>
    <property type="evidence" value="ECO:0007669"/>
    <property type="project" value="TreeGrafter"/>
</dbReference>
<evidence type="ECO:0000313" key="5">
    <source>
        <dbReference type="EMBL" id="SFA90662.1"/>
    </source>
</evidence>
<dbReference type="PANTHER" id="PTHR43156">
    <property type="entry name" value="STAGE II SPORULATION PROTEIN E-RELATED"/>
    <property type="match status" value="1"/>
</dbReference>
<feature type="region of interest" description="Disordered" evidence="2">
    <location>
        <begin position="119"/>
        <end position="139"/>
    </location>
</feature>
<dbReference type="Proteomes" id="UP000243799">
    <property type="component" value="Unassembled WGS sequence"/>
</dbReference>
<keyword evidence="6" id="KW-1185">Reference proteome</keyword>
<dbReference type="RefSeq" id="WP_245788161.1">
    <property type="nucleotide sequence ID" value="NZ_FOKG01000002.1"/>
</dbReference>
<dbReference type="Gene3D" id="3.60.40.10">
    <property type="entry name" value="PPM-type phosphatase domain"/>
    <property type="match status" value="1"/>
</dbReference>
<sequence length="464" mass="49174">MDALLGDSTGASASSPASTSSASRERMAAENSALEHALERAAFMQDVSRQLAGSLNVRRTLLRLLHLGVPYLGDWMMLAIFEGHGVRLESVGAAGSVAEPVFLTELGDGATALDRIRRSGQTETLQSPEDLSGTAAGQREDSLGMLIPDERMRQRAAALRPADVLGVGLTSRGTTIGALVLVRRTSRGFDAAELKLAEEFARRAAVTLDSAALYEERSEVASVLQASLRPPVLEQIPGMRVSARFRAAMEHMAIGGDFYDLHGANDDWSLVIGDVCGKGVEAAVLTGRARQTIRTAAHFDRSPATILSALNDVLYSADSDRFVTVACARVRPGCADGSAEVTLALAGHPAPLVLRGDGTVEEPELSGTLSGVLPDLSYAEITIQLRRGDLMLFYTDGVCEAKGPEDMFGVERLRALLPAYAGAEPDAVCEAVEQRVIDHLDGRAHDDIALLALRCEGVAVEASG</sequence>
<dbReference type="Pfam" id="PF01590">
    <property type="entry name" value="GAF"/>
    <property type="match status" value="1"/>
</dbReference>
<feature type="domain" description="GAF" evidence="3">
    <location>
        <begin position="39"/>
        <end position="218"/>
    </location>
</feature>
<keyword evidence="1" id="KW-0378">Hydrolase</keyword>